<dbReference type="Pfam" id="PF01553">
    <property type="entry name" value="Acyltransferase"/>
    <property type="match status" value="1"/>
</dbReference>
<protein>
    <submittedName>
        <fullName evidence="8">2-acyl-glycerophospho-ethanolamine acyltransferase</fullName>
    </submittedName>
</protein>
<evidence type="ECO:0000256" key="5">
    <source>
        <dbReference type="ARBA" id="ARBA00023315"/>
    </source>
</evidence>
<organism evidence="8 9">
    <name type="scientific">Actibacterium lipolyticum</name>
    <dbReference type="NCBI Taxonomy" id="1524263"/>
    <lineage>
        <taxon>Bacteria</taxon>
        <taxon>Pseudomonadati</taxon>
        <taxon>Pseudomonadota</taxon>
        <taxon>Alphaproteobacteria</taxon>
        <taxon>Rhodobacterales</taxon>
        <taxon>Roseobacteraceae</taxon>
        <taxon>Actibacterium</taxon>
    </lineage>
</organism>
<feature type="transmembrane region" description="Helical" evidence="6">
    <location>
        <begin position="24"/>
        <end position="48"/>
    </location>
</feature>
<reference evidence="9" key="1">
    <citation type="submission" date="2017-05" db="EMBL/GenBank/DDBJ databases">
        <authorList>
            <person name="Rodrigo-Torres L."/>
            <person name="Arahal R. D."/>
            <person name="Lucena T."/>
        </authorList>
    </citation>
    <scope>NUCLEOTIDE SEQUENCE [LARGE SCALE GENOMIC DNA]</scope>
    <source>
        <strain evidence="9">CECT 8621</strain>
    </source>
</reference>
<evidence type="ECO:0000256" key="6">
    <source>
        <dbReference type="SAM" id="Phobius"/>
    </source>
</evidence>
<keyword evidence="4" id="KW-0443">Lipid metabolism</keyword>
<evidence type="ECO:0000256" key="3">
    <source>
        <dbReference type="ARBA" id="ARBA00022679"/>
    </source>
</evidence>
<keyword evidence="6" id="KW-0812">Transmembrane</keyword>
<keyword evidence="5 8" id="KW-0012">Acyltransferase</keyword>
<evidence type="ECO:0000313" key="9">
    <source>
        <dbReference type="Proteomes" id="UP000202922"/>
    </source>
</evidence>
<dbReference type="GO" id="GO:0006654">
    <property type="term" value="P:phosphatidic acid biosynthetic process"/>
    <property type="evidence" value="ECO:0007669"/>
    <property type="project" value="TreeGrafter"/>
</dbReference>
<evidence type="ECO:0000313" key="8">
    <source>
        <dbReference type="EMBL" id="SMX35230.1"/>
    </source>
</evidence>
<keyword evidence="9" id="KW-1185">Reference proteome</keyword>
<keyword evidence="6" id="KW-0472">Membrane</keyword>
<dbReference type="InterPro" id="IPR002123">
    <property type="entry name" value="Plipid/glycerol_acylTrfase"/>
</dbReference>
<evidence type="ECO:0000256" key="2">
    <source>
        <dbReference type="ARBA" id="ARBA00022516"/>
    </source>
</evidence>
<name>A0A238JX54_9RHOB</name>
<dbReference type="PANTHER" id="PTHR10434">
    <property type="entry name" value="1-ACYL-SN-GLYCEROL-3-PHOSPHATE ACYLTRANSFERASE"/>
    <property type="match status" value="1"/>
</dbReference>
<dbReference type="CDD" id="cd07989">
    <property type="entry name" value="LPLAT_AGPAT-like"/>
    <property type="match status" value="1"/>
</dbReference>
<dbReference type="GO" id="GO:0003841">
    <property type="term" value="F:1-acylglycerol-3-phosphate O-acyltransferase activity"/>
    <property type="evidence" value="ECO:0007669"/>
    <property type="project" value="TreeGrafter"/>
</dbReference>
<dbReference type="PANTHER" id="PTHR10434:SF64">
    <property type="entry name" value="1-ACYL-SN-GLYCEROL-3-PHOSPHATE ACYLTRANSFERASE-RELATED"/>
    <property type="match status" value="1"/>
</dbReference>
<dbReference type="EMBL" id="FXYE01000001">
    <property type="protein sequence ID" value="SMX35230.1"/>
    <property type="molecule type" value="Genomic_DNA"/>
</dbReference>
<dbReference type="AlphaFoldDB" id="A0A238JX54"/>
<evidence type="ECO:0000256" key="4">
    <source>
        <dbReference type="ARBA" id="ARBA00023098"/>
    </source>
</evidence>
<gene>
    <name evidence="8" type="ORF">COL8621_01714</name>
</gene>
<dbReference type="SUPFAM" id="SSF69593">
    <property type="entry name" value="Glycerol-3-phosphate (1)-acyltransferase"/>
    <property type="match status" value="1"/>
</dbReference>
<feature type="domain" description="Phospholipid/glycerol acyltransferase" evidence="7">
    <location>
        <begin position="90"/>
        <end position="205"/>
    </location>
</feature>
<keyword evidence="2" id="KW-0444">Lipid biosynthesis</keyword>
<dbReference type="Proteomes" id="UP000202922">
    <property type="component" value="Unassembled WGS sequence"/>
</dbReference>
<comment type="pathway">
    <text evidence="1">Lipid metabolism.</text>
</comment>
<dbReference type="SMART" id="SM00563">
    <property type="entry name" value="PlsC"/>
    <property type="match status" value="1"/>
</dbReference>
<proteinExistence type="predicted"/>
<evidence type="ECO:0000259" key="7">
    <source>
        <dbReference type="SMART" id="SM00563"/>
    </source>
</evidence>
<keyword evidence="3 8" id="KW-0808">Transferase</keyword>
<accession>A0A238JX54</accession>
<evidence type="ECO:0000256" key="1">
    <source>
        <dbReference type="ARBA" id="ARBA00005189"/>
    </source>
</evidence>
<keyword evidence="6" id="KW-1133">Transmembrane helix</keyword>
<sequence>MSPVWTEGTPPADLKISWMGWVRAILRGTALFVVTFGCLAILLLVRLIERPLFGLHRPVTPHITQFVCRAAFVILGMRYKVTGHIMAERGAVVANHASWMDIFTLNARKRIYFVSKAEVAKWPGIGWLARSTGTVFINRNSREAKQQKEMFEARLKAGHKLLFFPEGTSTDGMRVLPFKSTLFAAFFSDELRDFLHVQPVTVVYRAPEGEDARYYGWWGDMEFGPHILKTLAARRQGSVEVIYHPALRVADFENRKELALACESAVRAGLPYSA</sequence>